<dbReference type="Gene3D" id="3.40.50.150">
    <property type="entry name" value="Vaccinia Virus protein VP39"/>
    <property type="match status" value="1"/>
</dbReference>
<keyword evidence="4" id="KW-1185">Reference proteome</keyword>
<dbReference type="EMBL" id="CAUYUJ010002693">
    <property type="protein sequence ID" value="CAK0801961.1"/>
    <property type="molecule type" value="Genomic_DNA"/>
</dbReference>
<dbReference type="InterPro" id="IPR011990">
    <property type="entry name" value="TPR-like_helical_dom_sf"/>
</dbReference>
<evidence type="ECO:0000256" key="1">
    <source>
        <dbReference type="SAM" id="MobiDB-lite"/>
    </source>
</evidence>
<name>A0ABN9QBH1_9DINO</name>
<dbReference type="Pfam" id="PF05050">
    <property type="entry name" value="Methyltransf_21"/>
    <property type="match status" value="1"/>
</dbReference>
<gene>
    <name evidence="3" type="ORF">PCOR1329_LOCUS9632</name>
</gene>
<accession>A0ABN9QBH1</accession>
<feature type="region of interest" description="Disordered" evidence="1">
    <location>
        <begin position="532"/>
        <end position="557"/>
    </location>
</feature>
<dbReference type="Proteomes" id="UP001189429">
    <property type="component" value="Unassembled WGS sequence"/>
</dbReference>
<protein>
    <recommendedName>
        <fullName evidence="2">Methyltransferase FkbM domain-containing protein</fullName>
    </recommendedName>
</protein>
<feature type="region of interest" description="Disordered" evidence="1">
    <location>
        <begin position="459"/>
        <end position="512"/>
    </location>
</feature>
<dbReference type="InterPro" id="IPR006342">
    <property type="entry name" value="FkbM_mtfrase"/>
</dbReference>
<evidence type="ECO:0000313" key="3">
    <source>
        <dbReference type="EMBL" id="CAK0801961.1"/>
    </source>
</evidence>
<sequence>MPPSAMARWDLIAYLVRYAGPSLEANLKTEADTLLPYLALGLLRGQEYGPWYNPLVATEERVGTPVVLDVGAYDGDFASEVLRTMARVHDPPRSGRRLKQEVRLVSVEPHPAAFQELRERAQASGWGDSAFCALNVALSSEAPGRRQRLVAPRGHHGSRQAAHLARAGEAAAPGEEEVEVEVLTADGLFAEGRCGLRPSQPVFLLKVDCEGHDGRVLRGAGRLLAEGTVKYVLFEHMGGYDSEGVEPILDLLWGHGYGCFFVLDRLLVPVSGGWFHHAWRDRTRGGLVFNVDVLCARPRDRDLRALVEGYVTHGHAARARDVVLRAVEDWKEAQQPEPRAGGVRGLHALDSKMRLGSNDPAAGALFAGDLLRHGYGASPSRVDLRRALGWFRRAAGATGDTALGRSWAVEAAAVEVGTCFHFGDCGAPRDLDLAAAWYSKGLLLQELARLERNATTAAADRPASGAATAAHTAPPATAAAAPAARAAATFAGSGEELRRRGRRNGVSQPTSIRSGLKLPLATVCLPFPLSRSHRAARRSPTPNAPHPISPAVGPRVS</sequence>
<dbReference type="NCBIfam" id="TIGR01444">
    <property type="entry name" value="fkbM_fam"/>
    <property type="match status" value="1"/>
</dbReference>
<dbReference type="PANTHER" id="PTHR34203:SF15">
    <property type="entry name" value="SLL1173 PROTEIN"/>
    <property type="match status" value="1"/>
</dbReference>
<organism evidence="3 4">
    <name type="scientific">Prorocentrum cordatum</name>
    <dbReference type="NCBI Taxonomy" id="2364126"/>
    <lineage>
        <taxon>Eukaryota</taxon>
        <taxon>Sar</taxon>
        <taxon>Alveolata</taxon>
        <taxon>Dinophyceae</taxon>
        <taxon>Prorocentrales</taxon>
        <taxon>Prorocentraceae</taxon>
        <taxon>Prorocentrum</taxon>
    </lineage>
</organism>
<dbReference type="Gene3D" id="1.25.40.10">
    <property type="entry name" value="Tetratricopeptide repeat domain"/>
    <property type="match status" value="1"/>
</dbReference>
<comment type="caution">
    <text evidence="3">The sequence shown here is derived from an EMBL/GenBank/DDBJ whole genome shotgun (WGS) entry which is preliminary data.</text>
</comment>
<evidence type="ECO:0000313" key="4">
    <source>
        <dbReference type="Proteomes" id="UP001189429"/>
    </source>
</evidence>
<proteinExistence type="predicted"/>
<evidence type="ECO:0000259" key="2">
    <source>
        <dbReference type="Pfam" id="PF05050"/>
    </source>
</evidence>
<dbReference type="InterPro" id="IPR052514">
    <property type="entry name" value="SAM-dependent_MTase"/>
</dbReference>
<reference evidence="3" key="1">
    <citation type="submission" date="2023-10" db="EMBL/GenBank/DDBJ databases">
        <authorList>
            <person name="Chen Y."/>
            <person name="Shah S."/>
            <person name="Dougan E. K."/>
            <person name="Thang M."/>
            <person name="Chan C."/>
        </authorList>
    </citation>
    <scope>NUCLEOTIDE SEQUENCE [LARGE SCALE GENOMIC DNA]</scope>
</reference>
<dbReference type="InterPro" id="IPR029063">
    <property type="entry name" value="SAM-dependent_MTases_sf"/>
</dbReference>
<feature type="compositionally biased region" description="Low complexity" evidence="1">
    <location>
        <begin position="462"/>
        <end position="491"/>
    </location>
</feature>
<dbReference type="SUPFAM" id="SSF53335">
    <property type="entry name" value="S-adenosyl-L-methionine-dependent methyltransferases"/>
    <property type="match status" value="1"/>
</dbReference>
<dbReference type="PANTHER" id="PTHR34203">
    <property type="entry name" value="METHYLTRANSFERASE, FKBM FAMILY PROTEIN"/>
    <property type="match status" value="1"/>
</dbReference>
<feature type="domain" description="Methyltransferase FkbM" evidence="2">
    <location>
        <begin position="69"/>
        <end position="257"/>
    </location>
</feature>